<dbReference type="Proteomes" id="UP000259328">
    <property type="component" value="Chromosome"/>
</dbReference>
<dbReference type="EMBL" id="LS991953">
    <property type="protein sequence ID" value="SYV93220.1"/>
    <property type="molecule type" value="Genomic_DNA"/>
</dbReference>
<dbReference type="Proteomes" id="UP001164481">
    <property type="component" value="Chromosome"/>
</dbReference>
<evidence type="ECO:0000313" key="2">
    <source>
        <dbReference type="EMBL" id="UZW64220.1"/>
    </source>
</evidence>
<proteinExistence type="predicted"/>
<reference evidence="3" key="2">
    <citation type="submission" date="2018-06" db="EMBL/GenBank/DDBJ databases">
        <authorList>
            <consortium name="Pathogen Informatics"/>
        </authorList>
    </citation>
    <scope>NUCLEOTIDE SEQUENCE [LARGE SCALE GENOMIC DNA]</scope>
    <source>
        <strain evidence="3">NCTC10124</strain>
    </source>
</reference>
<dbReference type="AlphaFoldDB" id="A0A2H4CD53"/>
<reference evidence="2" key="3">
    <citation type="submission" date="2022-10" db="EMBL/GenBank/DDBJ databases">
        <authorList>
            <person name="Wei X."/>
        </authorList>
    </citation>
    <scope>NUCLEOTIDE SEQUENCE</scope>
    <source>
        <strain evidence="2">SD2</strain>
    </source>
</reference>
<gene>
    <name evidence="1" type="ORF">NCTC10124_00951</name>
    <name evidence="2" type="ORF">OIE46_02425</name>
</gene>
<evidence type="ECO:0000313" key="1">
    <source>
        <dbReference type="EMBL" id="SYV93220.1"/>
    </source>
</evidence>
<dbReference type="RefSeq" id="WP_020002877.1">
    <property type="nucleotide sequence ID" value="NZ_CP012624.1"/>
</dbReference>
<reference evidence="1" key="1">
    <citation type="submission" date="2018-06" db="EMBL/GenBank/DDBJ databases">
        <authorList>
            <consortium name="Pathogen Informatics"/>
            <person name="Doyle S."/>
        </authorList>
    </citation>
    <scope>NUCLEOTIDE SEQUENCE</scope>
    <source>
        <strain evidence="1">NCTC10124</strain>
    </source>
</reference>
<reference evidence="2" key="4">
    <citation type="submission" date="2022-11" db="EMBL/GenBank/DDBJ databases">
        <title>complete genomes of mycoplasma synoviae ZX313 strain and SD2 strain.</title>
        <authorList>
            <person name="Zhong Q."/>
        </authorList>
    </citation>
    <scope>NUCLEOTIDE SEQUENCE</scope>
    <source>
        <strain evidence="2">SD2</strain>
    </source>
</reference>
<accession>A0A2H4CD53</accession>
<name>A0A2H4CD53_MYCSY</name>
<sequence length="107" mass="12412">MKTKKEQKLVTGSLIERTALYITIQSHNQLYRVYKNNLGKDVTLQNCYNSFEKDQKVEILVEIGVKKTKYISANLNKANCKITISDETENGFLNLKKFTDLEIENYT</sequence>
<protein>
    <submittedName>
        <fullName evidence="1">Uncharacterized protein</fullName>
    </submittedName>
</protein>
<dbReference type="EMBL" id="CP107525">
    <property type="protein sequence ID" value="UZW64220.1"/>
    <property type="molecule type" value="Genomic_DNA"/>
</dbReference>
<evidence type="ECO:0000313" key="3">
    <source>
        <dbReference type="Proteomes" id="UP000259328"/>
    </source>
</evidence>
<dbReference type="GeneID" id="93530236"/>
<organism evidence="1 3">
    <name type="scientific">Mycoplasmopsis synoviae</name>
    <name type="common">Mycoplasma synoviae</name>
    <dbReference type="NCBI Taxonomy" id="2109"/>
    <lineage>
        <taxon>Bacteria</taxon>
        <taxon>Bacillati</taxon>
        <taxon>Mycoplasmatota</taxon>
        <taxon>Mycoplasmoidales</taxon>
        <taxon>Metamycoplasmataceae</taxon>
        <taxon>Mycoplasmopsis</taxon>
    </lineage>
</organism>